<name>A0ABW5E0V8_9BACT</name>
<keyword evidence="2" id="KW-1185">Reference proteome</keyword>
<reference evidence="2" key="1">
    <citation type="journal article" date="2019" name="Int. J. Syst. Evol. Microbiol.">
        <title>The Global Catalogue of Microorganisms (GCM) 10K type strain sequencing project: providing services to taxonomists for standard genome sequencing and annotation.</title>
        <authorList>
            <consortium name="The Broad Institute Genomics Platform"/>
            <consortium name="The Broad Institute Genome Sequencing Center for Infectious Disease"/>
            <person name="Wu L."/>
            <person name="Ma J."/>
        </authorList>
    </citation>
    <scope>NUCLEOTIDE SEQUENCE [LARGE SCALE GENOMIC DNA]</scope>
    <source>
        <strain evidence="2">JCM 16545</strain>
    </source>
</reference>
<sequence>MAHNFQNLEIWKRGCVLTEKTYAAFKGSTEYELKSQMVRSALSIPSNIAEAIGKEE</sequence>
<accession>A0ABW5E0V8</accession>
<evidence type="ECO:0000313" key="1">
    <source>
        <dbReference type="EMBL" id="MFD2276181.1"/>
    </source>
</evidence>
<dbReference type="PANTHER" id="PTHR38471:SF2">
    <property type="entry name" value="FOUR HELIX BUNDLE PROTEIN"/>
    <property type="match status" value="1"/>
</dbReference>
<dbReference type="EMBL" id="JBHUJC010000020">
    <property type="protein sequence ID" value="MFD2276181.1"/>
    <property type="molecule type" value="Genomic_DNA"/>
</dbReference>
<dbReference type="Gene3D" id="1.20.1440.60">
    <property type="entry name" value="23S rRNA-intervening sequence"/>
    <property type="match status" value="1"/>
</dbReference>
<organism evidence="1 2">
    <name type="scientific">Rubritalea spongiae</name>
    <dbReference type="NCBI Taxonomy" id="430797"/>
    <lineage>
        <taxon>Bacteria</taxon>
        <taxon>Pseudomonadati</taxon>
        <taxon>Verrucomicrobiota</taxon>
        <taxon>Verrucomicrobiia</taxon>
        <taxon>Verrucomicrobiales</taxon>
        <taxon>Rubritaleaceae</taxon>
        <taxon>Rubritalea</taxon>
    </lineage>
</organism>
<dbReference type="RefSeq" id="WP_377094481.1">
    <property type="nucleotide sequence ID" value="NZ_JBHSJM010000001.1"/>
</dbReference>
<dbReference type="InterPro" id="IPR036583">
    <property type="entry name" value="23S_rRNA_IVS_sf"/>
</dbReference>
<dbReference type="Proteomes" id="UP001597297">
    <property type="component" value="Unassembled WGS sequence"/>
</dbReference>
<dbReference type="SUPFAM" id="SSF158446">
    <property type="entry name" value="IVS-encoded protein-like"/>
    <property type="match status" value="1"/>
</dbReference>
<dbReference type="PANTHER" id="PTHR38471">
    <property type="entry name" value="FOUR HELIX BUNDLE PROTEIN"/>
    <property type="match status" value="1"/>
</dbReference>
<protein>
    <submittedName>
        <fullName evidence="1">Four helix bundle protein</fullName>
    </submittedName>
</protein>
<dbReference type="InterPro" id="IPR012657">
    <property type="entry name" value="23S_rRNA-intervening_sequence"/>
</dbReference>
<evidence type="ECO:0000313" key="2">
    <source>
        <dbReference type="Proteomes" id="UP001597297"/>
    </source>
</evidence>
<gene>
    <name evidence="1" type="ORF">ACFSQZ_06860</name>
</gene>
<dbReference type="Pfam" id="PF05635">
    <property type="entry name" value="23S_rRNA_IVP"/>
    <property type="match status" value="1"/>
</dbReference>
<comment type="caution">
    <text evidence="1">The sequence shown here is derived from an EMBL/GenBank/DDBJ whole genome shotgun (WGS) entry which is preliminary data.</text>
</comment>
<dbReference type="NCBIfam" id="TIGR02436">
    <property type="entry name" value="four helix bundle protein"/>
    <property type="match status" value="1"/>
</dbReference>
<proteinExistence type="predicted"/>